<comment type="cofactor">
    <cofactor evidence="1 18">
        <name>FAD</name>
        <dbReference type="ChEBI" id="CHEBI:57692"/>
    </cofactor>
</comment>
<dbReference type="GO" id="GO:0006279">
    <property type="term" value="P:premeiotic DNA replication"/>
    <property type="evidence" value="ECO:0007669"/>
    <property type="project" value="UniProtKB-ARBA"/>
</dbReference>
<evidence type="ECO:0000256" key="8">
    <source>
        <dbReference type="ARBA" id="ARBA00022801"/>
    </source>
</evidence>
<keyword evidence="15" id="KW-1015">Disulfide bond</keyword>
<evidence type="ECO:0000256" key="16">
    <source>
        <dbReference type="ARBA" id="ARBA00023242"/>
    </source>
</evidence>
<dbReference type="GO" id="GO:0000727">
    <property type="term" value="P:double-strand break repair via break-induced replication"/>
    <property type="evidence" value="ECO:0007669"/>
    <property type="project" value="TreeGrafter"/>
</dbReference>
<dbReference type="GO" id="GO:0003688">
    <property type="term" value="F:DNA replication origin binding"/>
    <property type="evidence" value="ECO:0007669"/>
    <property type="project" value="UniProtKB-ARBA"/>
</dbReference>
<dbReference type="Gene3D" id="3.30.1640.10">
    <property type="entry name" value="mini-chromosome maintenance (MCM) complex, chain A, domain 1"/>
    <property type="match status" value="1"/>
</dbReference>
<dbReference type="Pfam" id="PF17855">
    <property type="entry name" value="MCM_lid"/>
    <property type="match status" value="1"/>
</dbReference>
<dbReference type="GO" id="GO:0005524">
    <property type="term" value="F:ATP binding"/>
    <property type="evidence" value="ECO:0007669"/>
    <property type="project" value="UniProtKB-KW"/>
</dbReference>
<comment type="catalytic activity">
    <reaction evidence="18">
        <text>2 R'C(R)SH + O2 = R'C(R)S-S(R)CR' + H2O2</text>
        <dbReference type="Rhea" id="RHEA:17357"/>
        <dbReference type="ChEBI" id="CHEBI:15379"/>
        <dbReference type="ChEBI" id="CHEBI:16240"/>
        <dbReference type="ChEBI" id="CHEBI:16520"/>
        <dbReference type="ChEBI" id="CHEBI:17412"/>
        <dbReference type="EC" id="1.8.3.2"/>
    </reaction>
</comment>
<dbReference type="SMART" id="SM00382">
    <property type="entry name" value="AAA"/>
    <property type="match status" value="1"/>
</dbReference>
<feature type="compositionally biased region" description="Acidic residues" evidence="19">
    <location>
        <begin position="698"/>
        <end position="707"/>
    </location>
</feature>
<dbReference type="InterPro" id="IPR031327">
    <property type="entry name" value="MCM"/>
</dbReference>
<dbReference type="Gene3D" id="2.20.28.10">
    <property type="match status" value="1"/>
</dbReference>
<dbReference type="VEuPathDB" id="FungiDB:C5L36_0D04140"/>
<keyword evidence="10 18" id="KW-0274">FAD</keyword>
<dbReference type="EC" id="1.8.3.2" evidence="18"/>
<dbReference type="Gene3D" id="4.10.320.60">
    <property type="match status" value="1"/>
</dbReference>
<dbReference type="GO" id="GO:0043596">
    <property type="term" value="C:nuclear replication fork"/>
    <property type="evidence" value="ECO:0007669"/>
    <property type="project" value="UniProtKB-ARBA"/>
</dbReference>
<dbReference type="GO" id="GO:0003697">
    <property type="term" value="F:single-stranded DNA binding"/>
    <property type="evidence" value="ECO:0007669"/>
    <property type="project" value="TreeGrafter"/>
</dbReference>
<dbReference type="Pfam" id="PF04777">
    <property type="entry name" value="Evr1_Alr"/>
    <property type="match status" value="1"/>
</dbReference>
<feature type="domain" description="ERV/ALR sulfhydryl oxidase" evidence="21">
    <location>
        <begin position="950"/>
        <end position="1050"/>
    </location>
</feature>
<evidence type="ECO:0000256" key="3">
    <source>
        <dbReference type="ARBA" id="ARBA00004569"/>
    </source>
</evidence>
<dbReference type="InterPro" id="IPR001208">
    <property type="entry name" value="MCM_dom"/>
</dbReference>
<evidence type="ECO:0000256" key="17">
    <source>
        <dbReference type="RuleBase" id="RU004070"/>
    </source>
</evidence>
<protein>
    <recommendedName>
        <fullName evidence="18">Sulfhydryl oxidase</fullName>
        <ecNumber evidence="18">1.8.3.2</ecNumber>
    </recommendedName>
</protein>
<dbReference type="Gene3D" id="1.20.120.310">
    <property type="entry name" value="ERV/ALR sulfhydryl oxidase domain"/>
    <property type="match status" value="1"/>
</dbReference>
<evidence type="ECO:0000256" key="1">
    <source>
        <dbReference type="ARBA" id="ARBA00001974"/>
    </source>
</evidence>
<evidence type="ECO:0000259" key="21">
    <source>
        <dbReference type="PROSITE" id="PS51324"/>
    </source>
</evidence>
<comment type="caution">
    <text evidence="22">The sequence shown here is derived from an EMBL/GenBank/DDBJ whole genome shotgun (WGS) entry which is preliminary data.</text>
</comment>
<dbReference type="PANTHER" id="PTHR11630">
    <property type="entry name" value="DNA REPLICATION LICENSING FACTOR MCM FAMILY MEMBER"/>
    <property type="match status" value="1"/>
</dbReference>
<evidence type="ECO:0000256" key="15">
    <source>
        <dbReference type="ARBA" id="ARBA00023157"/>
    </source>
</evidence>
<evidence type="ECO:0000256" key="6">
    <source>
        <dbReference type="ARBA" id="ARBA00022705"/>
    </source>
</evidence>
<dbReference type="CDD" id="cd17754">
    <property type="entry name" value="MCM3"/>
    <property type="match status" value="1"/>
</dbReference>
<dbReference type="GO" id="GO:0016787">
    <property type="term" value="F:hydrolase activity"/>
    <property type="evidence" value="ECO:0007669"/>
    <property type="project" value="UniProtKB-KW"/>
</dbReference>
<keyword evidence="5 18" id="KW-0285">Flavoprotein</keyword>
<keyword evidence="7 17" id="KW-0547">Nucleotide-binding</keyword>
<dbReference type="Gene3D" id="2.40.50.140">
    <property type="entry name" value="Nucleic acid-binding proteins"/>
    <property type="match status" value="1"/>
</dbReference>
<reference evidence="23" key="1">
    <citation type="journal article" date="2017" name="Genome Announc.">
        <title>Genome sequences of Cyberlindnera fabianii 65, Pichia kudriavzevii 129, and Saccharomyces cerevisiae 131 isolated from fermented masau fruits in Zimbabwe.</title>
        <authorList>
            <person name="van Rijswijck I.M.H."/>
            <person name="Derks M.F.L."/>
            <person name="Abee T."/>
            <person name="de Ridder D."/>
            <person name="Smid E.J."/>
        </authorList>
    </citation>
    <scope>NUCLEOTIDE SEQUENCE [LARGE SCALE GENOMIC DNA]</scope>
    <source>
        <strain evidence="23">129</strain>
    </source>
</reference>
<proteinExistence type="inferred from homology"/>
<keyword evidence="9" id="KW-0347">Helicase</keyword>
<evidence type="ECO:0000256" key="5">
    <source>
        <dbReference type="ARBA" id="ARBA00022630"/>
    </source>
</evidence>
<accession>A0A1V2LNH5</accession>
<dbReference type="GO" id="GO:0017116">
    <property type="term" value="F:single-stranded DNA helicase activity"/>
    <property type="evidence" value="ECO:0007669"/>
    <property type="project" value="TreeGrafter"/>
</dbReference>
<feature type="region of interest" description="Disordered" evidence="19">
    <location>
        <begin position="673"/>
        <end position="710"/>
    </location>
</feature>
<dbReference type="AlphaFoldDB" id="A0A1V2LNH5"/>
<evidence type="ECO:0000313" key="22">
    <source>
        <dbReference type="EMBL" id="ONH74544.1"/>
    </source>
</evidence>
<dbReference type="PRINTS" id="PR01657">
    <property type="entry name" value="MCMFAMILY"/>
</dbReference>
<dbReference type="GO" id="GO:0006271">
    <property type="term" value="P:DNA strand elongation involved in DNA replication"/>
    <property type="evidence" value="ECO:0007669"/>
    <property type="project" value="TreeGrafter"/>
</dbReference>
<evidence type="ECO:0000259" key="20">
    <source>
        <dbReference type="PROSITE" id="PS50051"/>
    </source>
</evidence>
<dbReference type="GO" id="GO:0005656">
    <property type="term" value="C:nuclear pre-replicative complex"/>
    <property type="evidence" value="ECO:0007669"/>
    <property type="project" value="UniProtKB-ARBA"/>
</dbReference>
<evidence type="ECO:0000256" key="7">
    <source>
        <dbReference type="ARBA" id="ARBA00022741"/>
    </source>
</evidence>
<dbReference type="Pfam" id="PF23191">
    <property type="entry name" value="WHD_MCM3_C"/>
    <property type="match status" value="1"/>
</dbReference>
<dbReference type="VEuPathDB" id="FungiDB:C5L36_0D04145"/>
<evidence type="ECO:0000256" key="14">
    <source>
        <dbReference type="ARBA" id="ARBA00023128"/>
    </source>
</evidence>
<dbReference type="PROSITE" id="PS00847">
    <property type="entry name" value="MCM_1"/>
    <property type="match status" value="1"/>
</dbReference>
<evidence type="ECO:0000256" key="18">
    <source>
        <dbReference type="RuleBase" id="RU371123"/>
    </source>
</evidence>
<evidence type="ECO:0000256" key="19">
    <source>
        <dbReference type="SAM" id="MobiDB-lite"/>
    </source>
</evidence>
<keyword evidence="13 17" id="KW-0238">DNA-binding</keyword>
<dbReference type="GO" id="GO:0005758">
    <property type="term" value="C:mitochondrial intermembrane space"/>
    <property type="evidence" value="ECO:0007669"/>
    <property type="project" value="UniProtKB-SubCell"/>
</dbReference>
<keyword evidence="12 18" id="KW-0560">Oxidoreductase</keyword>
<dbReference type="EMBL" id="MQVM01000009">
    <property type="protein sequence ID" value="ONH74544.1"/>
    <property type="molecule type" value="Genomic_DNA"/>
</dbReference>
<dbReference type="Pfam" id="PF17207">
    <property type="entry name" value="MCM_OB"/>
    <property type="match status" value="1"/>
</dbReference>
<dbReference type="GO" id="GO:0071162">
    <property type="term" value="C:CMG complex"/>
    <property type="evidence" value="ECO:0007669"/>
    <property type="project" value="UniProtKB-ARBA"/>
</dbReference>
<dbReference type="GO" id="GO:1902975">
    <property type="term" value="P:mitotic DNA replication initiation"/>
    <property type="evidence" value="ECO:0007669"/>
    <property type="project" value="TreeGrafter"/>
</dbReference>
<dbReference type="Gene3D" id="3.40.50.300">
    <property type="entry name" value="P-loop containing nucleotide triphosphate hydrolases"/>
    <property type="match status" value="1"/>
</dbReference>
<feature type="region of interest" description="Disordered" evidence="19">
    <location>
        <begin position="762"/>
        <end position="784"/>
    </location>
</feature>
<dbReference type="FunFam" id="1.20.120.310:FF:000003">
    <property type="entry name" value="Sulfhydryl oxidase"/>
    <property type="match status" value="1"/>
</dbReference>
<keyword evidence="16" id="KW-0539">Nucleus</keyword>
<organism evidence="22 23">
    <name type="scientific">Pichia kudriavzevii</name>
    <name type="common">Yeast</name>
    <name type="synonym">Issatchenkia orientalis</name>
    <dbReference type="NCBI Taxonomy" id="4909"/>
    <lineage>
        <taxon>Eukaryota</taxon>
        <taxon>Fungi</taxon>
        <taxon>Dikarya</taxon>
        <taxon>Ascomycota</taxon>
        <taxon>Saccharomycotina</taxon>
        <taxon>Pichiomycetes</taxon>
        <taxon>Pichiales</taxon>
        <taxon>Pichiaceae</taxon>
        <taxon>Pichia</taxon>
    </lineage>
</organism>
<dbReference type="InterPro" id="IPR027417">
    <property type="entry name" value="P-loop_NTPase"/>
</dbReference>
<dbReference type="Pfam" id="PF14551">
    <property type="entry name" value="MCM_N"/>
    <property type="match status" value="1"/>
</dbReference>
<dbReference type="InterPro" id="IPR008046">
    <property type="entry name" value="Mcm3"/>
</dbReference>
<dbReference type="PANTHER" id="PTHR11630:SF46">
    <property type="entry name" value="DNA REPLICATION LICENSING FACTOR MCM3-RELATED"/>
    <property type="match status" value="1"/>
</dbReference>
<dbReference type="GO" id="GO:0006267">
    <property type="term" value="P:pre-replicative complex assembly involved in nuclear cell cycle DNA replication"/>
    <property type="evidence" value="ECO:0007669"/>
    <property type="project" value="UniProtKB-ARBA"/>
</dbReference>
<dbReference type="InterPro" id="IPR012340">
    <property type="entry name" value="NA-bd_OB-fold"/>
</dbReference>
<evidence type="ECO:0000256" key="12">
    <source>
        <dbReference type="ARBA" id="ARBA00023002"/>
    </source>
</evidence>
<sequence>MDATLTSTTDMVFDDRVRVFQNFLSTRVNDVPIYEREIQRMLRSRKKRLPINIDELRRFDPRFAEGLLDTPADYFPAALKALNETVLALYNPVEMPGIDKVDEDDYYLSFVGSFGAYSVSPRTINSSYLSKMVSIEGIVTRASLVRPKIVKSVHYNERKNFFFSRSYQDQTTSFDPINTPAIYPTEDPEGNKLETEYGLCKYRDHQTITIQELPELAPPGQLPRSLDVILDDDLADSCKPGDRIQVIGIYRSLGGGLNDNGAFKVVILANSVYQLHALSTSSRVSENLTTADIDNIVRLSRKRQIFDLLSESLAPSIYGHSYIKKAILLMLLGGTSKTLDNGARLRGDINILMVGDPSTAKSQMLRFVLNTAPLAITTTGRGSSGVGLTAAVTTDKETGERRLEAGAMVLADQGIVCIDEFDKMNDIDRVAIHEVMEQQTITISKAGIHTSLNARCAVFAAANPIFGQYDTFKTPQQNIALPDSLLSRFDLLFIVTDDINDERDRRISEHVMNMHRYIPQGYSEGEPIRDKSNIRLAVGDHELEETGDKSSKVFLKYNPSLHAGVTVKTSKGETRPLVLTIPFLKKYIQYAKTKEPIMSEHAKNLIVDIYASLRNDENTKNSRTTPITARTLETLIRLATAHAKIRLSATINVKDVKIAEELLRFSLFKEVNKKSSQNSSNKSPRKKRKTNVDGAELSSEEEDDDEGVHDGREEHNILSTAQPNLQPRSPSRITRSLRSNADVVIHEDKDVENVRRGLQNLETSPTSNKENIIPVEDTTPTRSTTRGIQLTESTTLQPVEVEGAENEHFDGEISENRYQLFKRTLSVILRNDKRDQYLISELSELINGQLSQEDRFGPAESQAALHLLEIDNVVMTSENYNQVPTGMPTFGASGRKIIYDENGKPCRSCNTLLDFRSVTKNSSLVTPAKAAAGVAATSAAGTTDITANDCPPDVEELGRSTWTLLHSIAATYPENPTPEQKNYLKSFITSFSHLYPCFYCADDFRENIRKDEVKVGNRDEFGQWLCDQHNIVNEKLGKPKFDCKLWKERWKDGWKDGRCD</sequence>
<dbReference type="InterPro" id="IPR003593">
    <property type="entry name" value="AAA+_ATPase"/>
</dbReference>
<evidence type="ECO:0000256" key="2">
    <source>
        <dbReference type="ARBA" id="ARBA00004123"/>
    </source>
</evidence>
<gene>
    <name evidence="22" type="ORF">BOH78_2408</name>
</gene>
<evidence type="ECO:0000256" key="4">
    <source>
        <dbReference type="ARBA" id="ARBA00008010"/>
    </source>
</evidence>
<dbReference type="SMART" id="SM00350">
    <property type="entry name" value="MCM"/>
    <property type="match status" value="1"/>
</dbReference>
<feature type="domain" description="MCM C-terminal AAA(+) ATPase" evidence="20">
    <location>
        <begin position="305"/>
        <end position="511"/>
    </location>
</feature>
<dbReference type="InterPro" id="IPR056575">
    <property type="entry name" value="WH_MCM3_C"/>
</dbReference>
<comment type="subcellular location">
    <subcellularLocation>
        <location evidence="3">Mitochondrion intermembrane space</location>
    </subcellularLocation>
    <subcellularLocation>
        <location evidence="2">Nucleus</location>
    </subcellularLocation>
</comment>
<dbReference type="GO" id="GO:0042555">
    <property type="term" value="C:MCM complex"/>
    <property type="evidence" value="ECO:0007669"/>
    <property type="project" value="InterPro"/>
</dbReference>
<dbReference type="Pfam" id="PF00493">
    <property type="entry name" value="MCM"/>
    <property type="match status" value="1"/>
</dbReference>
<evidence type="ECO:0000256" key="9">
    <source>
        <dbReference type="ARBA" id="ARBA00022806"/>
    </source>
</evidence>
<dbReference type="GO" id="GO:0015035">
    <property type="term" value="F:protein-disulfide reductase activity"/>
    <property type="evidence" value="ECO:0007669"/>
    <property type="project" value="UniProtKB-ARBA"/>
</dbReference>
<dbReference type="SUPFAM" id="SSF50249">
    <property type="entry name" value="Nucleic acid-binding proteins"/>
    <property type="match status" value="1"/>
</dbReference>
<dbReference type="GO" id="GO:0016972">
    <property type="term" value="F:thiol oxidase activity"/>
    <property type="evidence" value="ECO:0007669"/>
    <property type="project" value="UniProtKB-EC"/>
</dbReference>
<keyword evidence="8" id="KW-0378">Hydrolase</keyword>
<keyword evidence="6" id="KW-0235">DNA replication</keyword>
<comment type="similarity">
    <text evidence="4 17">Belongs to the MCM family.</text>
</comment>
<dbReference type="PROSITE" id="PS50051">
    <property type="entry name" value="MCM_2"/>
    <property type="match status" value="1"/>
</dbReference>
<dbReference type="InterPro" id="IPR036774">
    <property type="entry name" value="ERV/ALR_sulphydryl_oxid_sf"/>
</dbReference>
<evidence type="ECO:0000256" key="10">
    <source>
        <dbReference type="ARBA" id="ARBA00022827"/>
    </source>
</evidence>
<dbReference type="PROSITE" id="PS51324">
    <property type="entry name" value="ERV_ALR"/>
    <property type="match status" value="1"/>
</dbReference>
<dbReference type="PRINTS" id="PR01659">
    <property type="entry name" value="MCMPROTEIN3"/>
</dbReference>
<dbReference type="InterPro" id="IPR017905">
    <property type="entry name" value="ERV/ALR_sulphydryl_oxidase"/>
</dbReference>
<evidence type="ECO:0000256" key="11">
    <source>
        <dbReference type="ARBA" id="ARBA00022840"/>
    </source>
</evidence>
<dbReference type="InterPro" id="IPR018525">
    <property type="entry name" value="MCM_CS"/>
</dbReference>
<keyword evidence="11 17" id="KW-0067">ATP-binding</keyword>
<dbReference type="Proteomes" id="UP000189274">
    <property type="component" value="Unassembled WGS sequence"/>
</dbReference>
<dbReference type="InterPro" id="IPR027925">
    <property type="entry name" value="MCM_N"/>
</dbReference>
<evidence type="ECO:0000313" key="23">
    <source>
        <dbReference type="Proteomes" id="UP000189274"/>
    </source>
</evidence>
<name>A0A1V2LNH5_PICKU</name>
<dbReference type="SUPFAM" id="SSF69000">
    <property type="entry name" value="FAD-dependent thiol oxidase"/>
    <property type="match status" value="1"/>
</dbReference>
<keyword evidence="14" id="KW-0496">Mitochondrion</keyword>
<evidence type="ECO:0000256" key="13">
    <source>
        <dbReference type="ARBA" id="ARBA00023125"/>
    </source>
</evidence>
<dbReference type="InterPro" id="IPR041562">
    <property type="entry name" value="MCM_lid"/>
</dbReference>
<dbReference type="SUPFAM" id="SSF52540">
    <property type="entry name" value="P-loop containing nucleoside triphosphate hydrolases"/>
    <property type="match status" value="1"/>
</dbReference>
<dbReference type="InterPro" id="IPR033762">
    <property type="entry name" value="MCM_OB"/>
</dbReference>